<keyword evidence="4" id="KW-0479">Metal-binding</keyword>
<dbReference type="InterPro" id="IPR007650">
    <property type="entry name" value="Zf-FLZ_dom"/>
</dbReference>
<protein>
    <recommendedName>
        <fullName evidence="8">FLZ-type domain-containing protein</fullName>
    </recommendedName>
</protein>
<evidence type="ECO:0000313" key="9">
    <source>
        <dbReference type="EMBL" id="KAK1416832.1"/>
    </source>
</evidence>
<keyword evidence="5" id="KW-0862">Zinc</keyword>
<evidence type="ECO:0000256" key="7">
    <source>
        <dbReference type="SAM" id="MobiDB-lite"/>
    </source>
</evidence>
<comment type="subcellular location">
    <subcellularLocation>
        <location evidence="1">Cytoplasm</location>
    </subcellularLocation>
</comment>
<evidence type="ECO:0000256" key="4">
    <source>
        <dbReference type="ARBA" id="ARBA00022723"/>
    </source>
</evidence>
<dbReference type="GO" id="GO:0008270">
    <property type="term" value="F:zinc ion binding"/>
    <property type="evidence" value="ECO:0007669"/>
    <property type="project" value="UniProtKB-KW"/>
</dbReference>
<keyword evidence="3" id="KW-0963">Cytoplasm</keyword>
<evidence type="ECO:0000256" key="2">
    <source>
        <dbReference type="ARBA" id="ARBA00009374"/>
    </source>
</evidence>
<sequence>MSTVHPTHEENVIPIIEIQPINTTDPQSSHNTVLHETATYNCVPMNMNELFKHCFICNKYIGEMVDIYIYMSMPFCSNECRSNKMDKDDEGKPKISVNSKKRSRKEDTPQRVIVPKSDK</sequence>
<feature type="compositionally biased region" description="Basic and acidic residues" evidence="7">
    <location>
        <begin position="82"/>
        <end position="93"/>
    </location>
</feature>
<feature type="zinc finger region" description="FLZ-type" evidence="6">
    <location>
        <begin position="49"/>
        <end position="92"/>
    </location>
</feature>
<keyword evidence="5" id="KW-0863">Zinc-finger</keyword>
<dbReference type="EMBL" id="JAUHHV010000007">
    <property type="protein sequence ID" value="KAK1416832.1"/>
    <property type="molecule type" value="Genomic_DNA"/>
</dbReference>
<evidence type="ECO:0000313" key="10">
    <source>
        <dbReference type="Proteomes" id="UP001229421"/>
    </source>
</evidence>
<feature type="region of interest" description="Disordered" evidence="7">
    <location>
        <begin position="82"/>
        <end position="119"/>
    </location>
</feature>
<gene>
    <name evidence="9" type="ORF">QVD17_25949</name>
</gene>
<organism evidence="9 10">
    <name type="scientific">Tagetes erecta</name>
    <name type="common">African marigold</name>
    <dbReference type="NCBI Taxonomy" id="13708"/>
    <lineage>
        <taxon>Eukaryota</taxon>
        <taxon>Viridiplantae</taxon>
        <taxon>Streptophyta</taxon>
        <taxon>Embryophyta</taxon>
        <taxon>Tracheophyta</taxon>
        <taxon>Spermatophyta</taxon>
        <taxon>Magnoliopsida</taxon>
        <taxon>eudicotyledons</taxon>
        <taxon>Gunneridae</taxon>
        <taxon>Pentapetalae</taxon>
        <taxon>asterids</taxon>
        <taxon>campanulids</taxon>
        <taxon>Asterales</taxon>
        <taxon>Asteraceae</taxon>
        <taxon>Asteroideae</taxon>
        <taxon>Heliantheae alliance</taxon>
        <taxon>Tageteae</taxon>
        <taxon>Tagetes</taxon>
    </lineage>
</organism>
<accession>A0AAD8KA00</accession>
<proteinExistence type="inferred from homology"/>
<feature type="domain" description="FLZ-type" evidence="8">
    <location>
        <begin position="49"/>
        <end position="92"/>
    </location>
</feature>
<evidence type="ECO:0000256" key="1">
    <source>
        <dbReference type="ARBA" id="ARBA00004496"/>
    </source>
</evidence>
<dbReference type="GO" id="GO:0005737">
    <property type="term" value="C:cytoplasm"/>
    <property type="evidence" value="ECO:0007669"/>
    <property type="project" value="UniProtKB-SubCell"/>
</dbReference>
<dbReference type="PROSITE" id="PS51795">
    <property type="entry name" value="ZF_FLZ"/>
    <property type="match status" value="1"/>
</dbReference>
<keyword evidence="10" id="KW-1185">Reference proteome</keyword>
<evidence type="ECO:0000256" key="3">
    <source>
        <dbReference type="ARBA" id="ARBA00022490"/>
    </source>
</evidence>
<name>A0AAD8KA00_TARER</name>
<evidence type="ECO:0000256" key="6">
    <source>
        <dbReference type="PROSITE-ProRule" id="PRU01131"/>
    </source>
</evidence>
<evidence type="ECO:0000259" key="8">
    <source>
        <dbReference type="PROSITE" id="PS51795"/>
    </source>
</evidence>
<evidence type="ECO:0000256" key="5">
    <source>
        <dbReference type="ARBA" id="ARBA00022771"/>
    </source>
</evidence>
<dbReference type="AlphaFoldDB" id="A0AAD8KA00"/>
<comment type="caution">
    <text evidence="9">The sequence shown here is derived from an EMBL/GenBank/DDBJ whole genome shotgun (WGS) entry which is preliminary data.</text>
</comment>
<comment type="similarity">
    <text evidence="2">Belongs to the FLZ family.</text>
</comment>
<dbReference type="PANTHER" id="PTHR33059:SF103">
    <property type="entry name" value="ZF-FLZ DOMAIN-CONTAINING PROTEIN"/>
    <property type="match status" value="1"/>
</dbReference>
<dbReference type="Proteomes" id="UP001229421">
    <property type="component" value="Unassembled WGS sequence"/>
</dbReference>
<dbReference type="PANTHER" id="PTHR33059">
    <property type="entry name" value="FCS-LIKE ZINC FINGER 5"/>
    <property type="match status" value="1"/>
</dbReference>
<dbReference type="Pfam" id="PF04570">
    <property type="entry name" value="zf-FLZ"/>
    <property type="match status" value="1"/>
</dbReference>
<reference evidence="9" key="1">
    <citation type="journal article" date="2023" name="bioRxiv">
        <title>Improved chromosome-level genome assembly for marigold (Tagetes erecta).</title>
        <authorList>
            <person name="Jiang F."/>
            <person name="Yuan L."/>
            <person name="Wang S."/>
            <person name="Wang H."/>
            <person name="Xu D."/>
            <person name="Wang A."/>
            <person name="Fan W."/>
        </authorList>
    </citation>
    <scope>NUCLEOTIDE SEQUENCE</scope>
    <source>
        <strain evidence="9">WSJ</strain>
        <tissue evidence="9">Leaf</tissue>
    </source>
</reference>